<evidence type="ECO:0000313" key="10">
    <source>
        <dbReference type="EMBL" id="MBB3986826.1"/>
    </source>
</evidence>
<feature type="transmembrane region" description="Helical" evidence="9">
    <location>
        <begin position="226"/>
        <end position="244"/>
    </location>
</feature>
<sequence>MGLASLSMLLPAGFALAIEEHHDARTFLYGAIIGSVLTVLVGIALSNRSHNRSPLRQLLALAAAFVFLPLFMAIPFQEAVRTTTFASAYFEMVSAFTTTGASLFDPVRLSGPEHLWRAQVGWMGGLLMWVAASAIMAPLALGGFEVTARGEPGQSILTGVVRSGVSDPQFRLWRSVEALVPLYFGLTLALSVMLLVAGDPPLIALTHAMAVLSTSGISPLGGVETAPSGIWGEVILFLFLGFALSRQTFSNDTRQERGLWYDPEFRLGLIIVVVVPIALFLRHWAAAFDVGDEQNWLAGLRALWGGLFTAASFLTTNGFVSADWDTAQDWSGLPTPGIILMGLALVGGGVATTAGGVKLLRVYALYLNGKREIERLVHPSSIGGAGLLGRRLRREGAFIAWVFFMLFAVTLAIMTMILGIYGFSFEHAIVVTIATLANTGPLIDVAPQIALDISAHAWHAKVLLCGAMVLGRLELLAVIVMLSPDSWRS</sequence>
<feature type="transmembrane region" description="Helical" evidence="9">
    <location>
        <begin position="178"/>
        <end position="197"/>
    </location>
</feature>
<evidence type="ECO:0000256" key="3">
    <source>
        <dbReference type="ARBA" id="ARBA00022448"/>
    </source>
</evidence>
<dbReference type="AlphaFoldDB" id="A0A7W6DPD3"/>
<keyword evidence="11" id="KW-1185">Reference proteome</keyword>
<evidence type="ECO:0000256" key="7">
    <source>
        <dbReference type="ARBA" id="ARBA00023065"/>
    </source>
</evidence>
<dbReference type="Proteomes" id="UP000541426">
    <property type="component" value="Unassembled WGS sequence"/>
</dbReference>
<dbReference type="GO" id="GO:0008324">
    <property type="term" value="F:monoatomic cation transmembrane transporter activity"/>
    <property type="evidence" value="ECO:0007669"/>
    <property type="project" value="InterPro"/>
</dbReference>
<dbReference type="EMBL" id="JACIEJ010000007">
    <property type="protein sequence ID" value="MBB3986826.1"/>
    <property type="molecule type" value="Genomic_DNA"/>
</dbReference>
<dbReference type="PANTHER" id="PTHR32024">
    <property type="entry name" value="TRK SYSTEM POTASSIUM UPTAKE PROTEIN TRKG-RELATED"/>
    <property type="match status" value="1"/>
</dbReference>
<feature type="transmembrane region" description="Helical" evidence="9">
    <location>
        <begin position="398"/>
        <end position="423"/>
    </location>
</feature>
<evidence type="ECO:0000256" key="6">
    <source>
        <dbReference type="ARBA" id="ARBA00022989"/>
    </source>
</evidence>
<dbReference type="Pfam" id="PF02386">
    <property type="entry name" value="TrkH"/>
    <property type="match status" value="1"/>
</dbReference>
<feature type="transmembrane region" description="Helical" evidence="9">
    <location>
        <begin position="338"/>
        <end position="360"/>
    </location>
</feature>
<evidence type="ECO:0000256" key="9">
    <source>
        <dbReference type="SAM" id="Phobius"/>
    </source>
</evidence>
<name>A0A7W6DPD3_9RHOB</name>
<evidence type="ECO:0000256" key="2">
    <source>
        <dbReference type="ARBA" id="ARBA00009137"/>
    </source>
</evidence>
<comment type="caution">
    <text evidence="10">The sequence shown here is derived from an EMBL/GenBank/DDBJ whole genome shotgun (WGS) entry which is preliminary data.</text>
</comment>
<dbReference type="PANTHER" id="PTHR32024:SF2">
    <property type="entry name" value="TRK SYSTEM POTASSIUM UPTAKE PROTEIN TRKG-RELATED"/>
    <property type="match status" value="1"/>
</dbReference>
<dbReference type="GO" id="GO:0030001">
    <property type="term" value="P:metal ion transport"/>
    <property type="evidence" value="ECO:0007669"/>
    <property type="project" value="UniProtKB-ARBA"/>
</dbReference>
<dbReference type="InterPro" id="IPR003445">
    <property type="entry name" value="Cat_transpt"/>
</dbReference>
<keyword evidence="7" id="KW-0406">Ion transport</keyword>
<reference evidence="10 11" key="1">
    <citation type="submission" date="2020-08" db="EMBL/GenBank/DDBJ databases">
        <title>Genomic Encyclopedia of Type Strains, Phase IV (KMG-IV): sequencing the most valuable type-strain genomes for metagenomic binning, comparative biology and taxonomic classification.</title>
        <authorList>
            <person name="Goeker M."/>
        </authorList>
    </citation>
    <scope>NUCLEOTIDE SEQUENCE [LARGE SCALE GENOMIC DNA]</scope>
    <source>
        <strain evidence="10 11">DSM 102235</strain>
    </source>
</reference>
<comment type="similarity">
    <text evidence="2">Belongs to the TrkH potassium transport family.</text>
</comment>
<protein>
    <submittedName>
        <fullName evidence="10">Trk system potassium uptake protein TrkH</fullName>
    </submittedName>
</protein>
<organism evidence="10 11">
    <name type="scientific">Sagittula marina</name>
    <dbReference type="NCBI Taxonomy" id="943940"/>
    <lineage>
        <taxon>Bacteria</taxon>
        <taxon>Pseudomonadati</taxon>
        <taxon>Pseudomonadota</taxon>
        <taxon>Alphaproteobacteria</taxon>
        <taxon>Rhodobacterales</taxon>
        <taxon>Roseobacteraceae</taxon>
        <taxon>Sagittula</taxon>
    </lineage>
</organism>
<feature type="transmembrane region" description="Helical" evidence="9">
    <location>
        <begin position="58"/>
        <end position="76"/>
    </location>
</feature>
<keyword evidence="5 9" id="KW-0812">Transmembrane</keyword>
<evidence type="ECO:0000313" key="11">
    <source>
        <dbReference type="Proteomes" id="UP000541426"/>
    </source>
</evidence>
<feature type="transmembrane region" description="Helical" evidence="9">
    <location>
        <begin position="27"/>
        <end position="46"/>
    </location>
</feature>
<evidence type="ECO:0000256" key="5">
    <source>
        <dbReference type="ARBA" id="ARBA00022692"/>
    </source>
</evidence>
<comment type="subcellular location">
    <subcellularLocation>
        <location evidence="1">Cell membrane</location>
        <topology evidence="1">Multi-pass membrane protein</topology>
    </subcellularLocation>
</comment>
<feature type="transmembrane region" description="Helical" evidence="9">
    <location>
        <begin position="120"/>
        <end position="141"/>
    </location>
</feature>
<dbReference type="RefSeq" id="WP_221235610.1">
    <property type="nucleotide sequence ID" value="NZ_BAABBZ010000006.1"/>
</dbReference>
<evidence type="ECO:0000256" key="8">
    <source>
        <dbReference type="ARBA" id="ARBA00023136"/>
    </source>
</evidence>
<proteinExistence type="inferred from homology"/>
<keyword evidence="4" id="KW-1003">Cell membrane</keyword>
<keyword evidence="6 9" id="KW-1133">Transmembrane helix</keyword>
<keyword evidence="3" id="KW-0813">Transport</keyword>
<accession>A0A7W6DPD3</accession>
<evidence type="ECO:0000256" key="1">
    <source>
        <dbReference type="ARBA" id="ARBA00004651"/>
    </source>
</evidence>
<gene>
    <name evidence="10" type="ORF">GGQ68_003169</name>
</gene>
<keyword evidence="8 9" id="KW-0472">Membrane</keyword>
<dbReference type="GO" id="GO:0005886">
    <property type="term" value="C:plasma membrane"/>
    <property type="evidence" value="ECO:0007669"/>
    <property type="project" value="UniProtKB-SubCell"/>
</dbReference>
<feature type="transmembrane region" description="Helical" evidence="9">
    <location>
        <begin position="265"/>
        <end position="285"/>
    </location>
</feature>
<evidence type="ECO:0000256" key="4">
    <source>
        <dbReference type="ARBA" id="ARBA00022475"/>
    </source>
</evidence>